<dbReference type="EMBL" id="JBDKWZ010000020">
    <property type="protein sequence ID" value="MEN7551170.1"/>
    <property type="molecule type" value="Genomic_DNA"/>
</dbReference>
<keyword evidence="1" id="KW-1133">Transmembrane helix</keyword>
<protein>
    <submittedName>
        <fullName evidence="2">Uncharacterized protein</fullName>
    </submittedName>
</protein>
<comment type="caution">
    <text evidence="2">The sequence shown here is derived from an EMBL/GenBank/DDBJ whole genome shotgun (WGS) entry which is preliminary data.</text>
</comment>
<reference evidence="2 3" key="1">
    <citation type="submission" date="2024-04" db="EMBL/GenBank/DDBJ databases">
        <title>Novel genus in family Flammeovirgaceae.</title>
        <authorList>
            <person name="Nguyen T.H."/>
            <person name="Vuong T.Q."/>
            <person name="Le H."/>
            <person name="Kim S.-G."/>
        </authorList>
    </citation>
    <scope>NUCLEOTIDE SEQUENCE [LARGE SCALE GENOMIC DNA]</scope>
    <source>
        <strain evidence="2 3">JCM 23209</strain>
    </source>
</reference>
<gene>
    <name evidence="2" type="ORF">AAG747_24825</name>
</gene>
<dbReference type="Proteomes" id="UP001403385">
    <property type="component" value="Unassembled WGS sequence"/>
</dbReference>
<name>A0AAW9S7K0_9BACT</name>
<dbReference type="RefSeq" id="WP_346823951.1">
    <property type="nucleotide sequence ID" value="NZ_JBDKWZ010000020.1"/>
</dbReference>
<dbReference type="AlphaFoldDB" id="A0AAW9S7K0"/>
<feature type="transmembrane region" description="Helical" evidence="1">
    <location>
        <begin position="12"/>
        <end position="31"/>
    </location>
</feature>
<sequence length="52" mass="5832">MITTFHRIKKSITYQLIALAMLVLTAAIAFITDTTETMADKNVEILKAELPH</sequence>
<keyword evidence="1" id="KW-0472">Membrane</keyword>
<evidence type="ECO:0000313" key="2">
    <source>
        <dbReference type="EMBL" id="MEN7551170.1"/>
    </source>
</evidence>
<evidence type="ECO:0000256" key="1">
    <source>
        <dbReference type="SAM" id="Phobius"/>
    </source>
</evidence>
<keyword evidence="1" id="KW-0812">Transmembrane</keyword>
<evidence type="ECO:0000313" key="3">
    <source>
        <dbReference type="Proteomes" id="UP001403385"/>
    </source>
</evidence>
<accession>A0AAW9S7K0</accession>
<keyword evidence="3" id="KW-1185">Reference proteome</keyword>
<organism evidence="2 3">
    <name type="scientific">Rapidithrix thailandica</name>
    <dbReference type="NCBI Taxonomy" id="413964"/>
    <lineage>
        <taxon>Bacteria</taxon>
        <taxon>Pseudomonadati</taxon>
        <taxon>Bacteroidota</taxon>
        <taxon>Cytophagia</taxon>
        <taxon>Cytophagales</taxon>
        <taxon>Flammeovirgaceae</taxon>
        <taxon>Rapidithrix</taxon>
    </lineage>
</organism>
<proteinExistence type="predicted"/>